<evidence type="ECO:0000256" key="3">
    <source>
        <dbReference type="ARBA" id="ARBA00023125"/>
    </source>
</evidence>
<dbReference type="InterPro" id="IPR050987">
    <property type="entry name" value="AtrR-like"/>
</dbReference>
<reference evidence="8 9" key="1">
    <citation type="journal article" date="2009" name="Genome Res.">
        <title>Comparative genomic analyses of the human fungal pathogens Coccidioides and their relatives.</title>
        <authorList>
            <person name="Sharpton T.J."/>
            <person name="Stajich J.E."/>
            <person name="Rounsley S.D."/>
            <person name="Gardner M.J."/>
            <person name="Wortman J.R."/>
            <person name="Jordar V.S."/>
            <person name="Maiti R."/>
            <person name="Kodira C.D."/>
            <person name="Neafsey D.E."/>
            <person name="Zeng Q."/>
            <person name="Hung C.-Y."/>
            <person name="McMahan C."/>
            <person name="Muszewska A."/>
            <person name="Grynberg M."/>
            <person name="Mandel M.A."/>
            <person name="Kellner E.M."/>
            <person name="Barker B.M."/>
            <person name="Galgiani J.N."/>
            <person name="Orbach M.J."/>
            <person name="Kirkland T.N."/>
            <person name="Cole G.T."/>
            <person name="Henn M.R."/>
            <person name="Birren B.W."/>
            <person name="Taylor J.W."/>
        </authorList>
    </citation>
    <scope>NUCLEOTIDE SEQUENCE [LARGE SCALE GENOMIC DNA]</scope>
    <source>
        <strain evidence="9">C735</strain>
    </source>
</reference>
<dbReference type="GO" id="GO:0000981">
    <property type="term" value="F:DNA-binding transcription factor activity, RNA polymerase II-specific"/>
    <property type="evidence" value="ECO:0007669"/>
    <property type="project" value="InterPro"/>
</dbReference>
<organism evidence="8 9">
    <name type="scientific">Coccidioides posadasii (strain C735)</name>
    <name type="common">Valley fever fungus</name>
    <dbReference type="NCBI Taxonomy" id="222929"/>
    <lineage>
        <taxon>Eukaryota</taxon>
        <taxon>Fungi</taxon>
        <taxon>Dikarya</taxon>
        <taxon>Ascomycota</taxon>
        <taxon>Pezizomycotina</taxon>
        <taxon>Eurotiomycetes</taxon>
        <taxon>Eurotiomycetidae</taxon>
        <taxon>Onygenales</taxon>
        <taxon>Onygenaceae</taxon>
        <taxon>Coccidioides</taxon>
    </lineage>
</organism>
<sequence>MSNESHRQGQLPPPPWTASQPEYPPPAQYPLPSNIAHIKAQTTQPPPYYQPPAPGMATIQQPVQHPQPDAYRLPHPGPYQRAPEMYVPPPAAPPVSSGVYPAAAPRQRTAIACRYCRRRKIRCSGFESSHDGRCSNCVRFNQDCMFTPVSSQTQAFVPAHAAYPHLRNVQAAARMGGRPGDGVLLYGAHGQPLPPPQAPPVPAAVPHGQENTLPPPVNLYQQPHPSYGRPGPGPTGPPPSLAPAIYHDPVSRKRPHPGEVSLPQPRGHSPSVSNSNSSRSSPQRASQGRRESGTGYEYSEPPTLPPVSAPASGAAYPSQPAPAAPGTFYPPGQQDTRRLSSHSSYSFDQSHNPPPGTNPSAPTLPTLQPPPSSTARDSGSTPPPGQTATTRRSGLSVTDMLVPTEPQNLRSDTDNRMVSALDRRGIGR</sequence>
<feature type="domain" description="Zn(2)-C6 fungal-type" evidence="7">
    <location>
        <begin position="112"/>
        <end position="146"/>
    </location>
</feature>
<keyword evidence="3" id="KW-0238">DNA-binding</keyword>
<dbReference type="Pfam" id="PF00172">
    <property type="entry name" value="Zn_clus"/>
    <property type="match status" value="1"/>
</dbReference>
<dbReference type="GO" id="GO:0003677">
    <property type="term" value="F:DNA binding"/>
    <property type="evidence" value="ECO:0007669"/>
    <property type="project" value="UniProtKB-KW"/>
</dbReference>
<dbReference type="Proteomes" id="UP000009084">
    <property type="component" value="Unassembled WGS sequence"/>
</dbReference>
<feature type="compositionally biased region" description="Low complexity" evidence="6">
    <location>
        <begin position="341"/>
        <end position="350"/>
    </location>
</feature>
<name>C5P6T8_COCP7</name>
<feature type="compositionally biased region" description="Pro residues" evidence="6">
    <location>
        <begin position="11"/>
        <end position="29"/>
    </location>
</feature>
<evidence type="ECO:0000313" key="9">
    <source>
        <dbReference type="Proteomes" id="UP000009084"/>
    </source>
</evidence>
<dbReference type="GO" id="GO:0005634">
    <property type="term" value="C:nucleus"/>
    <property type="evidence" value="ECO:0007669"/>
    <property type="project" value="UniProtKB-SubCell"/>
</dbReference>
<dbReference type="EMBL" id="ACFW01000025">
    <property type="protein sequence ID" value="EER27138.1"/>
    <property type="molecule type" value="Genomic_DNA"/>
</dbReference>
<proteinExistence type="predicted"/>
<dbReference type="AlphaFoldDB" id="C5P6T8"/>
<feature type="compositionally biased region" description="Basic and acidic residues" evidence="6">
    <location>
        <begin position="411"/>
        <end position="428"/>
    </location>
</feature>
<feature type="compositionally biased region" description="Pro residues" evidence="6">
    <location>
        <begin position="44"/>
        <end position="54"/>
    </location>
</feature>
<accession>C5P6T8</accession>
<dbReference type="Gene3D" id="4.10.240.10">
    <property type="entry name" value="Zn(2)-C6 fungal-type DNA-binding domain"/>
    <property type="match status" value="1"/>
</dbReference>
<dbReference type="PANTHER" id="PTHR46910">
    <property type="entry name" value="TRANSCRIPTION FACTOR PDR1"/>
    <property type="match status" value="1"/>
</dbReference>
<feature type="compositionally biased region" description="Pro residues" evidence="6">
    <location>
        <begin position="192"/>
        <end position="203"/>
    </location>
</feature>
<feature type="region of interest" description="Disordered" evidence="6">
    <location>
        <begin position="185"/>
        <end position="428"/>
    </location>
</feature>
<keyword evidence="2" id="KW-0805">Transcription regulation</keyword>
<dbReference type="SUPFAM" id="SSF57701">
    <property type="entry name" value="Zn2/Cys6 DNA-binding domain"/>
    <property type="match status" value="1"/>
</dbReference>
<evidence type="ECO:0000259" key="7">
    <source>
        <dbReference type="PROSITE" id="PS50048"/>
    </source>
</evidence>
<evidence type="ECO:0000256" key="2">
    <source>
        <dbReference type="ARBA" id="ARBA00023015"/>
    </source>
</evidence>
<evidence type="ECO:0000256" key="5">
    <source>
        <dbReference type="ARBA" id="ARBA00023242"/>
    </source>
</evidence>
<dbReference type="HOGENOM" id="CLU_059426_0_0_1"/>
<dbReference type="VEuPathDB" id="FungiDB:CPC735_024740"/>
<evidence type="ECO:0000256" key="1">
    <source>
        <dbReference type="ARBA" id="ARBA00004123"/>
    </source>
</evidence>
<dbReference type="GO" id="GO:0008270">
    <property type="term" value="F:zinc ion binding"/>
    <property type="evidence" value="ECO:0007669"/>
    <property type="project" value="InterPro"/>
</dbReference>
<dbReference type="PROSITE" id="PS50048">
    <property type="entry name" value="ZN2_CY6_FUNGAL_2"/>
    <property type="match status" value="1"/>
</dbReference>
<feature type="compositionally biased region" description="Pro residues" evidence="6">
    <location>
        <begin position="231"/>
        <end position="241"/>
    </location>
</feature>
<gene>
    <name evidence="8" type="ORF">CPC735_024740</name>
</gene>
<comment type="caution">
    <text evidence="8">The sequence shown here is derived from an EMBL/GenBank/DDBJ whole genome shotgun (WGS) entry which is preliminary data.</text>
</comment>
<feature type="region of interest" description="Disordered" evidence="6">
    <location>
        <begin position="1"/>
        <end position="74"/>
    </location>
</feature>
<dbReference type="PROSITE" id="PS00463">
    <property type="entry name" value="ZN2_CY6_FUNGAL_1"/>
    <property type="match status" value="1"/>
</dbReference>
<feature type="compositionally biased region" description="Low complexity" evidence="6">
    <location>
        <begin position="266"/>
        <end position="286"/>
    </location>
</feature>
<dbReference type="CDD" id="cd00067">
    <property type="entry name" value="GAL4"/>
    <property type="match status" value="1"/>
</dbReference>
<evidence type="ECO:0000256" key="4">
    <source>
        <dbReference type="ARBA" id="ARBA00023163"/>
    </source>
</evidence>
<protein>
    <submittedName>
        <fullName evidence="8">Fungal Zn binuclear cluster domain containing protein</fullName>
    </submittedName>
</protein>
<keyword evidence="4" id="KW-0804">Transcription</keyword>
<dbReference type="SMART" id="SM00066">
    <property type="entry name" value="GAL4"/>
    <property type="match status" value="1"/>
</dbReference>
<dbReference type="PANTHER" id="PTHR46910:SF37">
    <property type="entry name" value="ZN(II)2CYS6 TRANSCRIPTION FACTOR (EUROFUNG)"/>
    <property type="match status" value="1"/>
</dbReference>
<feature type="compositionally biased region" description="Low complexity" evidence="6">
    <location>
        <begin position="309"/>
        <end position="318"/>
    </location>
</feature>
<dbReference type="OrthoDB" id="5401558at2759"/>
<evidence type="ECO:0000256" key="6">
    <source>
        <dbReference type="SAM" id="MobiDB-lite"/>
    </source>
</evidence>
<feature type="compositionally biased region" description="Polar residues" evidence="6">
    <location>
        <begin position="376"/>
        <end position="396"/>
    </location>
</feature>
<dbReference type="InterPro" id="IPR036864">
    <property type="entry name" value="Zn2-C6_fun-type_DNA-bd_sf"/>
</dbReference>
<evidence type="ECO:0000313" key="8">
    <source>
        <dbReference type="EMBL" id="EER27138.1"/>
    </source>
</evidence>
<dbReference type="InterPro" id="IPR001138">
    <property type="entry name" value="Zn2Cys6_DnaBD"/>
</dbReference>
<comment type="subcellular location">
    <subcellularLocation>
        <location evidence="1">Nucleus</location>
    </subcellularLocation>
</comment>
<keyword evidence="5" id="KW-0539">Nucleus</keyword>